<comment type="caution">
    <text evidence="2">The sequence shown here is derived from an EMBL/GenBank/DDBJ whole genome shotgun (WGS) entry which is preliminary data.</text>
</comment>
<reference evidence="2" key="2">
    <citation type="submission" date="2023-05" db="EMBL/GenBank/DDBJ databases">
        <authorList>
            <consortium name="Lawrence Berkeley National Laboratory"/>
            <person name="Steindorff A."/>
            <person name="Hensen N."/>
            <person name="Bonometti L."/>
            <person name="Westerberg I."/>
            <person name="Brannstrom I.O."/>
            <person name="Guillou S."/>
            <person name="Cros-Aarteil S."/>
            <person name="Calhoun S."/>
            <person name="Haridas S."/>
            <person name="Kuo A."/>
            <person name="Mondo S."/>
            <person name="Pangilinan J."/>
            <person name="Riley R."/>
            <person name="Labutti K."/>
            <person name="Andreopoulos B."/>
            <person name="Lipzen A."/>
            <person name="Chen C."/>
            <person name="Yanf M."/>
            <person name="Daum C."/>
            <person name="Ng V."/>
            <person name="Clum A."/>
            <person name="Ohm R."/>
            <person name="Martin F."/>
            <person name="Silar P."/>
            <person name="Natvig D."/>
            <person name="Lalanne C."/>
            <person name="Gautier V."/>
            <person name="Ament-Velasquez S.L."/>
            <person name="Kruys A."/>
            <person name="Hutchinson M.I."/>
            <person name="Powell A.J."/>
            <person name="Barry K."/>
            <person name="Miller A.N."/>
            <person name="Grigoriev I.V."/>
            <person name="Debuchy R."/>
            <person name="Gladieux P."/>
            <person name="Thoren M.H."/>
            <person name="Johannesson H."/>
        </authorList>
    </citation>
    <scope>NUCLEOTIDE SEQUENCE</scope>
    <source>
        <strain evidence="2">CBS 731.68</strain>
    </source>
</reference>
<gene>
    <name evidence="2" type="ORF">N657DRAFT_163157</name>
</gene>
<organism evidence="2 3">
    <name type="scientific">Parathielavia appendiculata</name>
    <dbReference type="NCBI Taxonomy" id="2587402"/>
    <lineage>
        <taxon>Eukaryota</taxon>
        <taxon>Fungi</taxon>
        <taxon>Dikarya</taxon>
        <taxon>Ascomycota</taxon>
        <taxon>Pezizomycotina</taxon>
        <taxon>Sordariomycetes</taxon>
        <taxon>Sordariomycetidae</taxon>
        <taxon>Sordariales</taxon>
        <taxon>Chaetomiaceae</taxon>
        <taxon>Parathielavia</taxon>
    </lineage>
</organism>
<protein>
    <submittedName>
        <fullName evidence="2">Uncharacterized protein</fullName>
    </submittedName>
</protein>
<keyword evidence="1" id="KW-0472">Membrane</keyword>
<keyword evidence="3" id="KW-1185">Reference proteome</keyword>
<sequence length="147" mass="16949">MVVRAEAAVPQVSREKCDVLHETFSSVLSASACWSLLLIFFSGVSMGAWKIAVSAVMRWARKTWDYWTSTTCLNTAHTDSYFFIEQPYHSSLIFPKSAFRVKLDIWRYLAAQWAQTQRLVYIWTLPRQHAFGIERGPLQIAVLVRQC</sequence>
<feature type="transmembrane region" description="Helical" evidence="1">
    <location>
        <begin position="28"/>
        <end position="52"/>
    </location>
</feature>
<evidence type="ECO:0000313" key="3">
    <source>
        <dbReference type="Proteomes" id="UP001302602"/>
    </source>
</evidence>
<evidence type="ECO:0000313" key="2">
    <source>
        <dbReference type="EMBL" id="KAK4120229.1"/>
    </source>
</evidence>
<reference evidence="2" key="1">
    <citation type="journal article" date="2023" name="Mol. Phylogenet. Evol.">
        <title>Genome-scale phylogeny and comparative genomics of the fungal order Sordariales.</title>
        <authorList>
            <person name="Hensen N."/>
            <person name="Bonometti L."/>
            <person name="Westerberg I."/>
            <person name="Brannstrom I.O."/>
            <person name="Guillou S."/>
            <person name="Cros-Aarteil S."/>
            <person name="Calhoun S."/>
            <person name="Haridas S."/>
            <person name="Kuo A."/>
            <person name="Mondo S."/>
            <person name="Pangilinan J."/>
            <person name="Riley R."/>
            <person name="LaButti K."/>
            <person name="Andreopoulos B."/>
            <person name="Lipzen A."/>
            <person name="Chen C."/>
            <person name="Yan M."/>
            <person name="Daum C."/>
            <person name="Ng V."/>
            <person name="Clum A."/>
            <person name="Steindorff A."/>
            <person name="Ohm R.A."/>
            <person name="Martin F."/>
            <person name="Silar P."/>
            <person name="Natvig D.O."/>
            <person name="Lalanne C."/>
            <person name="Gautier V."/>
            <person name="Ament-Velasquez S.L."/>
            <person name="Kruys A."/>
            <person name="Hutchinson M.I."/>
            <person name="Powell A.J."/>
            <person name="Barry K."/>
            <person name="Miller A.N."/>
            <person name="Grigoriev I.V."/>
            <person name="Debuchy R."/>
            <person name="Gladieux P."/>
            <person name="Hiltunen Thoren M."/>
            <person name="Johannesson H."/>
        </authorList>
    </citation>
    <scope>NUCLEOTIDE SEQUENCE</scope>
    <source>
        <strain evidence="2">CBS 731.68</strain>
    </source>
</reference>
<dbReference type="EMBL" id="MU853240">
    <property type="protein sequence ID" value="KAK4120229.1"/>
    <property type="molecule type" value="Genomic_DNA"/>
</dbReference>
<dbReference type="PROSITE" id="PS51257">
    <property type="entry name" value="PROKAR_LIPOPROTEIN"/>
    <property type="match status" value="1"/>
</dbReference>
<keyword evidence="1" id="KW-0812">Transmembrane</keyword>
<proteinExistence type="predicted"/>
<dbReference type="AlphaFoldDB" id="A0AAN6TT78"/>
<dbReference type="RefSeq" id="XP_062644000.1">
    <property type="nucleotide sequence ID" value="XM_062786038.1"/>
</dbReference>
<accession>A0AAN6TT78</accession>
<name>A0AAN6TT78_9PEZI</name>
<evidence type="ECO:0000256" key="1">
    <source>
        <dbReference type="SAM" id="Phobius"/>
    </source>
</evidence>
<dbReference type="GeneID" id="87822804"/>
<dbReference type="Proteomes" id="UP001302602">
    <property type="component" value="Unassembled WGS sequence"/>
</dbReference>
<keyword evidence="1" id="KW-1133">Transmembrane helix</keyword>